<evidence type="ECO:0000313" key="9">
    <source>
        <dbReference type="EMBL" id="ORY05690.1"/>
    </source>
</evidence>
<dbReference type="EMBL" id="MCFA01000123">
    <property type="protein sequence ID" value="ORY05690.1"/>
    <property type="molecule type" value="Genomic_DNA"/>
</dbReference>
<accession>A0A1Y1Z627</accession>
<sequence>MEPIYGQSWVAMISTAAMAALAYFLAKLVQHRRSFKGLPMPPHDFLWGHLKLMGEIVALFPNNAHYQVYITTISRKYDLPGLWYLDLWPMGPKQIIITDPDLAHHTTSIENHPKHEAEHEFLDPILGNRNIVSSNGQAWKYLHNMLAPPFAVASVRNMVGMISQEVMVFRSILNKLAKTGEVFSLETAVSRMAFDVVSTATFGSSLNSQTKGSAAIRDFNEMCSAFSYQKRGWNPLKTIASIIRRWFASRRLDAELNRRIRDRFEILKRDNVDVSQKRGLSIVDLILREHINEGKTLDSEFMNTALSNIKTMLLAGTGTTSDTLSFLFMLVQIHPEVVDRMREEHDRVFTPGIEATYAMLQDNPQKLSELEYTTNVIKETLRFFPIGNTARAERPSGFFTHKGQQYSTKGFMLCPVQHTMHLDPRVFPNPQAFDPDRFKREDFPRNAWRPFERGPRACLGQSFAMDEMRITLLLTVREFDLTCANLKPNKEPRVEWNQLDTVFGDRAFQEFIFEAKPRDGMAMTVKKRTIGTN</sequence>
<keyword evidence="8" id="KW-1133">Transmembrane helix</keyword>
<reference evidence="9 10" key="1">
    <citation type="submission" date="2016-07" db="EMBL/GenBank/DDBJ databases">
        <title>Pervasive Adenine N6-methylation of Active Genes in Fungi.</title>
        <authorList>
            <consortium name="DOE Joint Genome Institute"/>
            <person name="Mondo S.J."/>
            <person name="Dannebaum R.O."/>
            <person name="Kuo R.C."/>
            <person name="Labutti K."/>
            <person name="Haridas S."/>
            <person name="Kuo A."/>
            <person name="Salamov A."/>
            <person name="Ahrendt S.R."/>
            <person name="Lipzen A."/>
            <person name="Sullivan W."/>
            <person name="Andreopoulos W.B."/>
            <person name="Clum A."/>
            <person name="Lindquist E."/>
            <person name="Daum C."/>
            <person name="Ramamoorthy G.K."/>
            <person name="Gryganskyi A."/>
            <person name="Culley D."/>
            <person name="Magnuson J.K."/>
            <person name="James T.Y."/>
            <person name="O'Malley M.A."/>
            <person name="Stajich J.E."/>
            <person name="Spatafora J.W."/>
            <person name="Visel A."/>
            <person name="Grigoriev I.V."/>
        </authorList>
    </citation>
    <scope>NUCLEOTIDE SEQUENCE [LARGE SCALE GENOMIC DNA]</scope>
    <source>
        <strain evidence="9 10">CBS 115471</strain>
    </source>
</reference>
<evidence type="ECO:0000256" key="3">
    <source>
        <dbReference type="ARBA" id="ARBA00022723"/>
    </source>
</evidence>
<evidence type="ECO:0000256" key="8">
    <source>
        <dbReference type="SAM" id="Phobius"/>
    </source>
</evidence>
<dbReference type="Gene3D" id="1.10.630.10">
    <property type="entry name" value="Cytochrome P450"/>
    <property type="match status" value="1"/>
</dbReference>
<evidence type="ECO:0000256" key="7">
    <source>
        <dbReference type="PIRSR" id="PIRSR602401-1"/>
    </source>
</evidence>
<keyword evidence="3 7" id="KW-0479">Metal-binding</keyword>
<comment type="similarity">
    <text evidence="1">Belongs to the cytochrome P450 family.</text>
</comment>
<dbReference type="STRING" id="1231657.A0A1Y1Z627"/>
<dbReference type="PANTHER" id="PTHR24291:SF50">
    <property type="entry name" value="BIFUNCTIONAL ALBAFLAVENONE MONOOXYGENASE_TERPENE SYNTHASE"/>
    <property type="match status" value="1"/>
</dbReference>
<evidence type="ECO:0000256" key="5">
    <source>
        <dbReference type="ARBA" id="ARBA00023004"/>
    </source>
</evidence>
<protein>
    <submittedName>
        <fullName evidence="9">Cytochrome P450</fullName>
    </submittedName>
</protein>
<comment type="cofactor">
    <cofactor evidence="7">
        <name>heme</name>
        <dbReference type="ChEBI" id="CHEBI:30413"/>
    </cofactor>
</comment>
<evidence type="ECO:0000256" key="1">
    <source>
        <dbReference type="ARBA" id="ARBA00010617"/>
    </source>
</evidence>
<evidence type="ECO:0000256" key="6">
    <source>
        <dbReference type="ARBA" id="ARBA00023033"/>
    </source>
</evidence>
<dbReference type="InterPro" id="IPR001128">
    <property type="entry name" value="Cyt_P450"/>
</dbReference>
<dbReference type="GO" id="GO:0016705">
    <property type="term" value="F:oxidoreductase activity, acting on paired donors, with incorporation or reduction of molecular oxygen"/>
    <property type="evidence" value="ECO:0007669"/>
    <property type="project" value="InterPro"/>
</dbReference>
<proteinExistence type="inferred from homology"/>
<organism evidence="9 10">
    <name type="scientific">Clohesyomyces aquaticus</name>
    <dbReference type="NCBI Taxonomy" id="1231657"/>
    <lineage>
        <taxon>Eukaryota</taxon>
        <taxon>Fungi</taxon>
        <taxon>Dikarya</taxon>
        <taxon>Ascomycota</taxon>
        <taxon>Pezizomycotina</taxon>
        <taxon>Dothideomycetes</taxon>
        <taxon>Pleosporomycetidae</taxon>
        <taxon>Pleosporales</taxon>
        <taxon>Lindgomycetaceae</taxon>
        <taxon>Clohesyomyces</taxon>
    </lineage>
</organism>
<dbReference type="OrthoDB" id="10029320at2759"/>
<dbReference type="GO" id="GO:0020037">
    <property type="term" value="F:heme binding"/>
    <property type="evidence" value="ECO:0007669"/>
    <property type="project" value="InterPro"/>
</dbReference>
<dbReference type="InterPro" id="IPR050196">
    <property type="entry name" value="Cytochrome_P450_Monoox"/>
</dbReference>
<keyword evidence="4" id="KW-0560">Oxidoreductase</keyword>
<keyword evidence="8" id="KW-0812">Transmembrane</keyword>
<dbReference type="PANTHER" id="PTHR24291">
    <property type="entry name" value="CYTOCHROME P450 FAMILY 4"/>
    <property type="match status" value="1"/>
</dbReference>
<evidence type="ECO:0000256" key="4">
    <source>
        <dbReference type="ARBA" id="ARBA00023002"/>
    </source>
</evidence>
<name>A0A1Y1Z627_9PLEO</name>
<keyword evidence="8" id="KW-0472">Membrane</keyword>
<dbReference type="AlphaFoldDB" id="A0A1Y1Z627"/>
<keyword evidence="2 7" id="KW-0349">Heme</keyword>
<dbReference type="CDD" id="cd11051">
    <property type="entry name" value="CYP59-like"/>
    <property type="match status" value="1"/>
</dbReference>
<dbReference type="InterPro" id="IPR036396">
    <property type="entry name" value="Cyt_P450_sf"/>
</dbReference>
<evidence type="ECO:0000256" key="2">
    <source>
        <dbReference type="ARBA" id="ARBA00022617"/>
    </source>
</evidence>
<feature type="binding site" description="axial binding residue" evidence="7">
    <location>
        <position position="458"/>
    </location>
    <ligand>
        <name>heme</name>
        <dbReference type="ChEBI" id="CHEBI:30413"/>
    </ligand>
    <ligandPart>
        <name>Fe</name>
        <dbReference type="ChEBI" id="CHEBI:18248"/>
    </ligandPart>
</feature>
<gene>
    <name evidence="9" type="ORF">BCR34DRAFT_571818</name>
</gene>
<feature type="transmembrane region" description="Helical" evidence="8">
    <location>
        <begin position="6"/>
        <end position="26"/>
    </location>
</feature>
<dbReference type="SUPFAM" id="SSF48264">
    <property type="entry name" value="Cytochrome P450"/>
    <property type="match status" value="1"/>
</dbReference>
<keyword evidence="6" id="KW-0503">Monooxygenase</keyword>
<keyword evidence="10" id="KW-1185">Reference proteome</keyword>
<dbReference type="PRINTS" id="PR00385">
    <property type="entry name" value="P450"/>
</dbReference>
<dbReference type="GO" id="GO:0004497">
    <property type="term" value="F:monooxygenase activity"/>
    <property type="evidence" value="ECO:0007669"/>
    <property type="project" value="UniProtKB-KW"/>
</dbReference>
<comment type="caution">
    <text evidence="9">The sequence shown here is derived from an EMBL/GenBank/DDBJ whole genome shotgun (WGS) entry which is preliminary data.</text>
</comment>
<dbReference type="PRINTS" id="PR00463">
    <property type="entry name" value="EP450I"/>
</dbReference>
<dbReference type="Proteomes" id="UP000193144">
    <property type="component" value="Unassembled WGS sequence"/>
</dbReference>
<dbReference type="GO" id="GO:0005506">
    <property type="term" value="F:iron ion binding"/>
    <property type="evidence" value="ECO:0007669"/>
    <property type="project" value="InterPro"/>
</dbReference>
<dbReference type="InterPro" id="IPR002401">
    <property type="entry name" value="Cyt_P450_E_grp-I"/>
</dbReference>
<keyword evidence="5 7" id="KW-0408">Iron</keyword>
<evidence type="ECO:0000313" key="10">
    <source>
        <dbReference type="Proteomes" id="UP000193144"/>
    </source>
</evidence>
<dbReference type="Pfam" id="PF00067">
    <property type="entry name" value="p450"/>
    <property type="match status" value="1"/>
</dbReference>